<dbReference type="AlphaFoldDB" id="A0A9P9K4P2"/>
<evidence type="ECO:0000313" key="4">
    <source>
        <dbReference type="Proteomes" id="UP000736672"/>
    </source>
</evidence>
<comment type="caution">
    <text evidence="3">The sequence shown here is derived from an EMBL/GenBank/DDBJ whole genome shotgun (WGS) entry which is preliminary data.</text>
</comment>
<dbReference type="EMBL" id="JAGTJS010000015">
    <property type="protein sequence ID" value="KAH7247903.1"/>
    <property type="molecule type" value="Genomic_DNA"/>
</dbReference>
<feature type="transmembrane region" description="Helical" evidence="1">
    <location>
        <begin position="140"/>
        <end position="164"/>
    </location>
</feature>
<protein>
    <submittedName>
        <fullName evidence="3">Uncharacterized protein</fullName>
    </submittedName>
</protein>
<keyword evidence="1" id="KW-0812">Transmembrane</keyword>
<name>A0A9P9K4P2_FUSSL</name>
<feature type="signal peptide" evidence="2">
    <location>
        <begin position="1"/>
        <end position="25"/>
    </location>
</feature>
<keyword evidence="1" id="KW-1133">Transmembrane helix</keyword>
<reference evidence="3" key="1">
    <citation type="journal article" date="2021" name="Nat. Commun.">
        <title>Genetic determinants of endophytism in the Arabidopsis root mycobiome.</title>
        <authorList>
            <person name="Mesny F."/>
            <person name="Miyauchi S."/>
            <person name="Thiergart T."/>
            <person name="Pickel B."/>
            <person name="Atanasova L."/>
            <person name="Karlsson M."/>
            <person name="Huettel B."/>
            <person name="Barry K.W."/>
            <person name="Haridas S."/>
            <person name="Chen C."/>
            <person name="Bauer D."/>
            <person name="Andreopoulos W."/>
            <person name="Pangilinan J."/>
            <person name="LaButti K."/>
            <person name="Riley R."/>
            <person name="Lipzen A."/>
            <person name="Clum A."/>
            <person name="Drula E."/>
            <person name="Henrissat B."/>
            <person name="Kohler A."/>
            <person name="Grigoriev I.V."/>
            <person name="Martin F.M."/>
            <person name="Hacquard S."/>
        </authorList>
    </citation>
    <scope>NUCLEOTIDE SEQUENCE</scope>
    <source>
        <strain evidence="3">FSSC 5 MPI-SDFR-AT-0091</strain>
    </source>
</reference>
<evidence type="ECO:0000256" key="2">
    <source>
        <dbReference type="SAM" id="SignalP"/>
    </source>
</evidence>
<keyword evidence="4" id="KW-1185">Reference proteome</keyword>
<sequence>MKATFFSVFALAISAIASPVPQVNGAVGQVNGVVKSTTDVVTKKVGVKQIVDEATSAKRAIADTQVLITTLKTTVHKVNGQTTGINEILEKVKSGALTKDAAATQAVPKFEAVHFELTEVVTKLTGAAGLNVADVDVDTVLSLVVVLVSEVLTTVKTVVTVIGLRPQLISILHSVFTILAKVLTLVIGIVGAIVPGLIAALTPLLAGLGNAVLAPVLAPITAFLAGIAAA</sequence>
<proteinExistence type="predicted"/>
<dbReference type="Proteomes" id="UP000736672">
    <property type="component" value="Unassembled WGS sequence"/>
</dbReference>
<evidence type="ECO:0000313" key="3">
    <source>
        <dbReference type="EMBL" id="KAH7247903.1"/>
    </source>
</evidence>
<accession>A0A9P9K4P2</accession>
<keyword evidence="1" id="KW-0472">Membrane</keyword>
<evidence type="ECO:0000256" key="1">
    <source>
        <dbReference type="SAM" id="Phobius"/>
    </source>
</evidence>
<keyword evidence="2" id="KW-0732">Signal</keyword>
<feature type="chain" id="PRO_5040374403" evidence="2">
    <location>
        <begin position="26"/>
        <end position="230"/>
    </location>
</feature>
<feature type="transmembrane region" description="Helical" evidence="1">
    <location>
        <begin position="204"/>
        <end position="229"/>
    </location>
</feature>
<dbReference type="OrthoDB" id="4774241at2759"/>
<feature type="transmembrane region" description="Helical" evidence="1">
    <location>
        <begin position="176"/>
        <end position="198"/>
    </location>
</feature>
<organism evidence="3 4">
    <name type="scientific">Fusarium solani</name>
    <name type="common">Filamentous fungus</name>
    <dbReference type="NCBI Taxonomy" id="169388"/>
    <lineage>
        <taxon>Eukaryota</taxon>
        <taxon>Fungi</taxon>
        <taxon>Dikarya</taxon>
        <taxon>Ascomycota</taxon>
        <taxon>Pezizomycotina</taxon>
        <taxon>Sordariomycetes</taxon>
        <taxon>Hypocreomycetidae</taxon>
        <taxon>Hypocreales</taxon>
        <taxon>Nectriaceae</taxon>
        <taxon>Fusarium</taxon>
        <taxon>Fusarium solani species complex</taxon>
    </lineage>
</organism>
<gene>
    <name evidence="3" type="ORF">B0J15DRAFT_596759</name>
</gene>